<gene>
    <name evidence="1" type="ORF">NP493_311g01012</name>
</gene>
<accession>A0AAD9NUZ3</accession>
<evidence type="ECO:0000313" key="1">
    <source>
        <dbReference type="EMBL" id="KAK2183355.1"/>
    </source>
</evidence>
<comment type="caution">
    <text evidence="1">The sequence shown here is derived from an EMBL/GenBank/DDBJ whole genome shotgun (WGS) entry which is preliminary data.</text>
</comment>
<dbReference type="EMBL" id="JAODUO010000314">
    <property type="protein sequence ID" value="KAK2183355.1"/>
    <property type="molecule type" value="Genomic_DNA"/>
</dbReference>
<sequence length="141" mass="16097">MSRKYYIEEVLSDSGSDEGTVSFSDLTLARDAIDDLPVDTDCVNSRSVNIPSERINHDRKQRIWERDEARPRDVGGISDFSLSESLSTIPVASEGPETPRSIKEVYRELHAINEKLRVSTYNTIYFVECFSQCCSQCFYIQ</sequence>
<evidence type="ECO:0000313" key="2">
    <source>
        <dbReference type="Proteomes" id="UP001209878"/>
    </source>
</evidence>
<dbReference type="Proteomes" id="UP001209878">
    <property type="component" value="Unassembled WGS sequence"/>
</dbReference>
<name>A0AAD9NUZ3_RIDPI</name>
<dbReference type="AlphaFoldDB" id="A0AAD9NUZ3"/>
<keyword evidence="2" id="KW-1185">Reference proteome</keyword>
<protein>
    <submittedName>
        <fullName evidence="1">Uncharacterized protein</fullName>
    </submittedName>
</protein>
<reference evidence="1" key="1">
    <citation type="journal article" date="2023" name="Mol. Biol. Evol.">
        <title>Third-Generation Sequencing Reveals the Adaptive Role of the Epigenome in Three Deep-Sea Polychaetes.</title>
        <authorList>
            <person name="Perez M."/>
            <person name="Aroh O."/>
            <person name="Sun Y."/>
            <person name="Lan Y."/>
            <person name="Juniper S.K."/>
            <person name="Young C.R."/>
            <person name="Angers B."/>
            <person name="Qian P.Y."/>
        </authorList>
    </citation>
    <scope>NUCLEOTIDE SEQUENCE</scope>
    <source>
        <strain evidence="1">R07B-5</strain>
    </source>
</reference>
<proteinExistence type="predicted"/>
<organism evidence="1 2">
    <name type="scientific">Ridgeia piscesae</name>
    <name type="common">Tubeworm</name>
    <dbReference type="NCBI Taxonomy" id="27915"/>
    <lineage>
        <taxon>Eukaryota</taxon>
        <taxon>Metazoa</taxon>
        <taxon>Spiralia</taxon>
        <taxon>Lophotrochozoa</taxon>
        <taxon>Annelida</taxon>
        <taxon>Polychaeta</taxon>
        <taxon>Sedentaria</taxon>
        <taxon>Canalipalpata</taxon>
        <taxon>Sabellida</taxon>
        <taxon>Siboglinidae</taxon>
        <taxon>Ridgeia</taxon>
    </lineage>
</organism>